<evidence type="ECO:0000256" key="1">
    <source>
        <dbReference type="ARBA" id="ARBA00010757"/>
    </source>
</evidence>
<evidence type="ECO:0000313" key="8">
    <source>
        <dbReference type="Proteomes" id="UP000051249"/>
    </source>
</evidence>
<dbReference type="GO" id="GO:0006412">
    <property type="term" value="P:translation"/>
    <property type="evidence" value="ECO:0007669"/>
    <property type="project" value="UniProtKB-UniRule"/>
</dbReference>
<evidence type="ECO:0000256" key="6">
    <source>
        <dbReference type="HAMAP-Rule" id="MF_00122"/>
    </source>
</evidence>
<dbReference type="GO" id="GO:0050566">
    <property type="term" value="F:asparaginyl-tRNA synthase (glutamine-hydrolyzing) activity"/>
    <property type="evidence" value="ECO:0007669"/>
    <property type="project" value="RHEA"/>
</dbReference>
<dbReference type="PATRIC" id="fig|480391.4.peg.863"/>
<comment type="subunit">
    <text evidence="2 6">Heterotrimer of A, B and C subunits.</text>
</comment>
<dbReference type="OrthoDB" id="9813938at2"/>
<comment type="catalytic activity">
    <reaction evidence="5 6">
        <text>L-glutamyl-tRNA(Gln) + L-glutamine + ATP + H2O = L-glutaminyl-tRNA(Gln) + L-glutamate + ADP + phosphate + H(+)</text>
        <dbReference type="Rhea" id="RHEA:17521"/>
        <dbReference type="Rhea" id="RHEA-COMP:9681"/>
        <dbReference type="Rhea" id="RHEA-COMP:9684"/>
        <dbReference type="ChEBI" id="CHEBI:15377"/>
        <dbReference type="ChEBI" id="CHEBI:15378"/>
        <dbReference type="ChEBI" id="CHEBI:29985"/>
        <dbReference type="ChEBI" id="CHEBI:30616"/>
        <dbReference type="ChEBI" id="CHEBI:43474"/>
        <dbReference type="ChEBI" id="CHEBI:58359"/>
        <dbReference type="ChEBI" id="CHEBI:78520"/>
        <dbReference type="ChEBI" id="CHEBI:78521"/>
        <dbReference type="ChEBI" id="CHEBI:456216"/>
    </reaction>
</comment>
<keyword evidence="6" id="KW-0067">ATP-binding</keyword>
<comment type="caution">
    <text evidence="7">The sequence shown here is derived from an EMBL/GenBank/DDBJ whole genome shotgun (WGS) entry which is preliminary data.</text>
</comment>
<name>A0A0R2NIE8_9LACO</name>
<reference evidence="7 8" key="1">
    <citation type="journal article" date="2015" name="Genome Announc.">
        <title>Expanding the biotechnology potential of lactobacilli through comparative genomics of 213 strains and associated genera.</title>
        <authorList>
            <person name="Sun Z."/>
            <person name="Harris H.M."/>
            <person name="McCann A."/>
            <person name="Guo C."/>
            <person name="Argimon S."/>
            <person name="Zhang W."/>
            <person name="Yang X."/>
            <person name="Jeffery I.B."/>
            <person name="Cooney J.C."/>
            <person name="Kagawa T.F."/>
            <person name="Liu W."/>
            <person name="Song Y."/>
            <person name="Salvetti E."/>
            <person name="Wrobel A."/>
            <person name="Rasinkangas P."/>
            <person name="Parkhill J."/>
            <person name="Rea M.C."/>
            <person name="O'Sullivan O."/>
            <person name="Ritari J."/>
            <person name="Douillard F.P."/>
            <person name="Paul Ross R."/>
            <person name="Yang R."/>
            <person name="Briner A.E."/>
            <person name="Felis G.E."/>
            <person name="de Vos W.M."/>
            <person name="Barrangou R."/>
            <person name="Klaenhammer T.R."/>
            <person name="Caufield P.W."/>
            <person name="Cui Y."/>
            <person name="Zhang H."/>
            <person name="O'Toole P.W."/>
        </authorList>
    </citation>
    <scope>NUCLEOTIDE SEQUENCE [LARGE SCALE GENOMIC DNA]</scope>
    <source>
        <strain evidence="7 8">DSM 23026</strain>
    </source>
</reference>
<dbReference type="Gene3D" id="1.10.20.60">
    <property type="entry name" value="Glu-tRNAGln amidotransferase C subunit, N-terminal domain"/>
    <property type="match status" value="1"/>
</dbReference>
<accession>A0A0R2NIE8</accession>
<organism evidence="7 8">
    <name type="scientific">Pediococcus argentinicus</name>
    <dbReference type="NCBI Taxonomy" id="480391"/>
    <lineage>
        <taxon>Bacteria</taxon>
        <taxon>Bacillati</taxon>
        <taxon>Bacillota</taxon>
        <taxon>Bacilli</taxon>
        <taxon>Lactobacillales</taxon>
        <taxon>Lactobacillaceae</taxon>
        <taxon>Pediococcus</taxon>
    </lineage>
</organism>
<evidence type="ECO:0000256" key="2">
    <source>
        <dbReference type="ARBA" id="ARBA00011123"/>
    </source>
</evidence>
<dbReference type="GO" id="GO:0050567">
    <property type="term" value="F:glutaminyl-tRNA synthase (glutamine-hydrolyzing) activity"/>
    <property type="evidence" value="ECO:0007669"/>
    <property type="project" value="UniProtKB-UniRule"/>
</dbReference>
<protein>
    <recommendedName>
        <fullName evidence="6">Aspartyl/glutamyl-tRNA(Asn/Gln) amidotransferase subunit C</fullName>
        <shortName evidence="6">Asp/Glu-ADT subunit C</shortName>
        <ecNumber evidence="6">6.3.5.-</ecNumber>
    </recommendedName>
</protein>
<dbReference type="Proteomes" id="UP000051249">
    <property type="component" value="Unassembled WGS sequence"/>
</dbReference>
<dbReference type="EMBL" id="JQCQ01000026">
    <property type="protein sequence ID" value="KRO24080.1"/>
    <property type="molecule type" value="Genomic_DNA"/>
</dbReference>
<dbReference type="GO" id="GO:0006450">
    <property type="term" value="P:regulation of translational fidelity"/>
    <property type="evidence" value="ECO:0007669"/>
    <property type="project" value="InterPro"/>
</dbReference>
<dbReference type="NCBIfam" id="TIGR00135">
    <property type="entry name" value="gatC"/>
    <property type="match status" value="1"/>
</dbReference>
<dbReference type="Pfam" id="PF02686">
    <property type="entry name" value="GatC"/>
    <property type="match status" value="1"/>
</dbReference>
<gene>
    <name evidence="6" type="primary">gatC</name>
    <name evidence="7" type="ORF">IV88_GL000851</name>
</gene>
<dbReference type="RefSeq" id="WP_057800006.1">
    <property type="nucleotide sequence ID" value="NZ_BJZZ01000025.1"/>
</dbReference>
<dbReference type="GO" id="GO:0005524">
    <property type="term" value="F:ATP binding"/>
    <property type="evidence" value="ECO:0007669"/>
    <property type="project" value="UniProtKB-KW"/>
</dbReference>
<evidence type="ECO:0000256" key="4">
    <source>
        <dbReference type="ARBA" id="ARBA00047380"/>
    </source>
</evidence>
<proteinExistence type="inferred from homology"/>
<dbReference type="EC" id="6.3.5.-" evidence="6"/>
<dbReference type="HAMAP" id="MF_00122">
    <property type="entry name" value="GatC"/>
    <property type="match status" value="1"/>
</dbReference>
<keyword evidence="8" id="KW-1185">Reference proteome</keyword>
<dbReference type="InterPro" id="IPR003837">
    <property type="entry name" value="GatC"/>
</dbReference>
<dbReference type="AlphaFoldDB" id="A0A0R2NIE8"/>
<dbReference type="PANTHER" id="PTHR15004">
    <property type="entry name" value="GLUTAMYL-TRNA(GLN) AMIDOTRANSFERASE SUBUNIT C, MITOCHONDRIAL"/>
    <property type="match status" value="1"/>
</dbReference>
<keyword evidence="6" id="KW-0547">Nucleotide-binding</keyword>
<dbReference type="GO" id="GO:0070681">
    <property type="term" value="P:glutaminyl-tRNAGln biosynthesis via transamidation"/>
    <property type="evidence" value="ECO:0007669"/>
    <property type="project" value="TreeGrafter"/>
</dbReference>
<keyword evidence="6" id="KW-0436">Ligase</keyword>
<dbReference type="SUPFAM" id="SSF141000">
    <property type="entry name" value="Glu-tRNAGln amidotransferase C subunit"/>
    <property type="match status" value="1"/>
</dbReference>
<evidence type="ECO:0000313" key="7">
    <source>
        <dbReference type="EMBL" id="KRO24080.1"/>
    </source>
</evidence>
<keyword evidence="6" id="KW-0648">Protein biosynthesis</keyword>
<comment type="function">
    <text evidence="3 6">Allows the formation of correctly charged Asn-tRNA(Asn) or Gln-tRNA(Gln) through the transamidation of misacylated Asp-tRNA(Asn) or Glu-tRNA(Gln) in organisms which lack either or both of asparaginyl-tRNA or glutaminyl-tRNA synthetases. The reaction takes place in the presence of glutamine and ATP through an activated phospho-Asp-tRNA(Asn) or phospho-Glu-tRNA(Gln).</text>
</comment>
<dbReference type="InterPro" id="IPR036113">
    <property type="entry name" value="Asp/Glu-ADT_sf_sub_c"/>
</dbReference>
<dbReference type="PANTHER" id="PTHR15004:SF0">
    <property type="entry name" value="GLUTAMYL-TRNA(GLN) AMIDOTRANSFERASE SUBUNIT C, MITOCHONDRIAL"/>
    <property type="match status" value="1"/>
</dbReference>
<sequence>MSENKQISASDVEHVAGLAKLKFNDQDLNKFTDQFGDILDLVNTLNEVDTDGVEPTFSVTDQINTMREDVAVNAHQKEELLKNAPDTENGFIRVPAIIDESEEG</sequence>
<comment type="similarity">
    <text evidence="1 6">Belongs to the GatC family.</text>
</comment>
<comment type="catalytic activity">
    <reaction evidence="4 6">
        <text>L-aspartyl-tRNA(Asn) + L-glutamine + ATP + H2O = L-asparaginyl-tRNA(Asn) + L-glutamate + ADP + phosphate + 2 H(+)</text>
        <dbReference type="Rhea" id="RHEA:14513"/>
        <dbReference type="Rhea" id="RHEA-COMP:9674"/>
        <dbReference type="Rhea" id="RHEA-COMP:9677"/>
        <dbReference type="ChEBI" id="CHEBI:15377"/>
        <dbReference type="ChEBI" id="CHEBI:15378"/>
        <dbReference type="ChEBI" id="CHEBI:29985"/>
        <dbReference type="ChEBI" id="CHEBI:30616"/>
        <dbReference type="ChEBI" id="CHEBI:43474"/>
        <dbReference type="ChEBI" id="CHEBI:58359"/>
        <dbReference type="ChEBI" id="CHEBI:78515"/>
        <dbReference type="ChEBI" id="CHEBI:78516"/>
        <dbReference type="ChEBI" id="CHEBI:456216"/>
    </reaction>
</comment>
<evidence type="ECO:0000256" key="3">
    <source>
        <dbReference type="ARBA" id="ARBA00024799"/>
    </source>
</evidence>
<evidence type="ECO:0000256" key="5">
    <source>
        <dbReference type="ARBA" id="ARBA00047913"/>
    </source>
</evidence>